<evidence type="ECO:0000256" key="2">
    <source>
        <dbReference type="SAM" id="Phobius"/>
    </source>
</evidence>
<keyword evidence="4" id="KW-1185">Reference proteome</keyword>
<evidence type="ECO:0000256" key="1">
    <source>
        <dbReference type="SAM" id="MobiDB-lite"/>
    </source>
</evidence>
<comment type="caution">
    <text evidence="3">The sequence shown here is derived from an EMBL/GenBank/DDBJ whole genome shotgun (WGS) entry which is preliminary data.</text>
</comment>
<sequence length="275" mass="31422">MSYSLSDLSAATFFYVGKPLLFAILVFFATFIYFICSSRSRSDDNKEAKSSSQASTLHEAEDDNGRPSNRVSVGLSRPTKHDGSSHGWIQDARKIYRKFLGKRRDRLGVDPDDASNNNSNHCRAPLRRRHSVSSSLQLARVAKDFFIRGRGTFLRPRPKTEVHRASLPRPPTEFFEPSENPSLPPHLKPEVFYILQNLKLVYVLPVSMLAYCIPIMVAKLSLDTLFLYVVIEENCLTSKFYIRSSSLAMRTVWCRFYRIVLRPISASHFLICFVC</sequence>
<dbReference type="Proteomes" id="UP001608902">
    <property type="component" value="Unassembled WGS sequence"/>
</dbReference>
<feature type="transmembrane region" description="Helical" evidence="2">
    <location>
        <begin position="12"/>
        <end position="36"/>
    </location>
</feature>
<evidence type="ECO:0008006" key="5">
    <source>
        <dbReference type="Google" id="ProtNLM"/>
    </source>
</evidence>
<organism evidence="3 4">
    <name type="scientific">Gnathostoma spinigerum</name>
    <dbReference type="NCBI Taxonomy" id="75299"/>
    <lineage>
        <taxon>Eukaryota</taxon>
        <taxon>Metazoa</taxon>
        <taxon>Ecdysozoa</taxon>
        <taxon>Nematoda</taxon>
        <taxon>Chromadorea</taxon>
        <taxon>Rhabditida</taxon>
        <taxon>Spirurina</taxon>
        <taxon>Gnathostomatomorpha</taxon>
        <taxon>Gnathostomatoidea</taxon>
        <taxon>Gnathostomatidae</taxon>
        <taxon>Gnathostoma</taxon>
    </lineage>
</organism>
<gene>
    <name evidence="3" type="ORF">AB6A40_007393</name>
</gene>
<evidence type="ECO:0000313" key="3">
    <source>
        <dbReference type="EMBL" id="MFH4980684.1"/>
    </source>
</evidence>
<dbReference type="AlphaFoldDB" id="A0ABD6EL40"/>
<keyword evidence="2" id="KW-0812">Transmembrane</keyword>
<feature type="region of interest" description="Disordered" evidence="1">
    <location>
        <begin position="107"/>
        <end position="127"/>
    </location>
</feature>
<keyword evidence="2" id="KW-1133">Transmembrane helix</keyword>
<proteinExistence type="predicted"/>
<protein>
    <recommendedName>
        <fullName evidence="5">Transmembrane protein</fullName>
    </recommendedName>
</protein>
<keyword evidence="2" id="KW-0472">Membrane</keyword>
<feature type="transmembrane region" description="Helical" evidence="2">
    <location>
        <begin position="200"/>
        <end position="218"/>
    </location>
</feature>
<evidence type="ECO:0000313" key="4">
    <source>
        <dbReference type="Proteomes" id="UP001608902"/>
    </source>
</evidence>
<name>A0ABD6EL40_9BILA</name>
<dbReference type="EMBL" id="JBGFUD010005923">
    <property type="protein sequence ID" value="MFH4980684.1"/>
    <property type="molecule type" value="Genomic_DNA"/>
</dbReference>
<feature type="region of interest" description="Disordered" evidence="1">
    <location>
        <begin position="42"/>
        <end position="87"/>
    </location>
</feature>
<feature type="region of interest" description="Disordered" evidence="1">
    <location>
        <begin position="160"/>
        <end position="181"/>
    </location>
</feature>
<reference evidence="3 4" key="1">
    <citation type="submission" date="2024-08" db="EMBL/GenBank/DDBJ databases">
        <title>Gnathostoma spinigerum genome.</title>
        <authorList>
            <person name="Gonzalez-Bertolin B."/>
            <person name="Monzon S."/>
            <person name="Zaballos A."/>
            <person name="Jimenez P."/>
            <person name="Dekumyoy P."/>
            <person name="Varona S."/>
            <person name="Cuesta I."/>
            <person name="Sumanam S."/>
            <person name="Adisakwattana P."/>
            <person name="Gasser R.B."/>
            <person name="Hernandez-Gonzalez A."/>
            <person name="Young N.D."/>
            <person name="Perteguer M.J."/>
        </authorList>
    </citation>
    <scope>NUCLEOTIDE SEQUENCE [LARGE SCALE GENOMIC DNA]</scope>
    <source>
        <strain evidence="3">AL3</strain>
        <tissue evidence="3">Liver</tissue>
    </source>
</reference>
<accession>A0ABD6EL40</accession>